<name>A0A1H0PV30_9ACTN</name>
<proteinExistence type="predicted"/>
<sequence>MLRGPFRPFPRSFAVGEFALFPKPPWFVTARTAATTGRRLTRFAVKPSWSRLPAVFASAFRA</sequence>
<dbReference type="EMBL" id="FNIE01000017">
    <property type="protein sequence ID" value="SDP08943.1"/>
    <property type="molecule type" value="Genomic_DNA"/>
</dbReference>
<reference evidence="1 2" key="1">
    <citation type="submission" date="2016-10" db="EMBL/GenBank/DDBJ databases">
        <authorList>
            <person name="de Groot N.N."/>
        </authorList>
    </citation>
    <scope>NUCLEOTIDE SEQUENCE [LARGE SCALE GENOMIC DNA]</scope>
    <source>
        <strain evidence="1 2">CGMCC 4.2022</strain>
    </source>
</reference>
<evidence type="ECO:0000313" key="1">
    <source>
        <dbReference type="EMBL" id="SDP08943.1"/>
    </source>
</evidence>
<keyword evidence="2" id="KW-1185">Reference proteome</keyword>
<dbReference type="STRING" id="310781.SAMN05216259_11720"/>
<dbReference type="Proteomes" id="UP000199341">
    <property type="component" value="Unassembled WGS sequence"/>
</dbReference>
<protein>
    <submittedName>
        <fullName evidence="1">Aldehyde dehydrogenase (NAD(P)+)</fullName>
    </submittedName>
</protein>
<accession>A0A1H0PV30</accession>
<gene>
    <name evidence="1" type="ORF">SAMN05216259_11720</name>
</gene>
<organism evidence="1 2">
    <name type="scientific">Actinacidiphila guanduensis</name>
    <dbReference type="NCBI Taxonomy" id="310781"/>
    <lineage>
        <taxon>Bacteria</taxon>
        <taxon>Bacillati</taxon>
        <taxon>Actinomycetota</taxon>
        <taxon>Actinomycetes</taxon>
        <taxon>Kitasatosporales</taxon>
        <taxon>Streptomycetaceae</taxon>
        <taxon>Actinacidiphila</taxon>
    </lineage>
</organism>
<evidence type="ECO:0000313" key="2">
    <source>
        <dbReference type="Proteomes" id="UP000199341"/>
    </source>
</evidence>
<dbReference type="AlphaFoldDB" id="A0A1H0PV30"/>